<dbReference type="Proteomes" id="UP000198994">
    <property type="component" value="Unassembled WGS sequence"/>
</dbReference>
<feature type="transmembrane region" description="Helical" evidence="1">
    <location>
        <begin position="20"/>
        <end position="38"/>
    </location>
</feature>
<reference evidence="3" key="1">
    <citation type="submission" date="2016-10" db="EMBL/GenBank/DDBJ databases">
        <authorList>
            <person name="Varghese N."/>
            <person name="Submissions S."/>
        </authorList>
    </citation>
    <scope>NUCLEOTIDE SEQUENCE [LARGE SCALE GENOMIC DNA]</scope>
    <source>
        <strain evidence="3">DSM 10146</strain>
    </source>
</reference>
<dbReference type="STRING" id="282683.SAMN04488105_110226"/>
<keyword evidence="1" id="KW-1133">Transmembrane helix</keyword>
<keyword evidence="3" id="KW-1185">Reference proteome</keyword>
<dbReference type="EMBL" id="FNAV01000010">
    <property type="protein sequence ID" value="SDE98291.1"/>
    <property type="molecule type" value="Genomic_DNA"/>
</dbReference>
<evidence type="ECO:0000313" key="3">
    <source>
        <dbReference type="Proteomes" id="UP000198994"/>
    </source>
</evidence>
<proteinExistence type="predicted"/>
<protein>
    <submittedName>
        <fullName evidence="2">Uncharacterized protein</fullName>
    </submittedName>
</protein>
<dbReference type="AlphaFoldDB" id="A0A1G7HD44"/>
<sequence length="39" mass="4220">MMKTLRQVLSRSDATLVHDMIGGVSLVVILLGALHLPSF</sequence>
<keyword evidence="1" id="KW-0812">Transmembrane</keyword>
<keyword evidence="1" id="KW-0472">Membrane</keyword>
<accession>A0A1G7HD44</accession>
<name>A0A1G7HD44_9RHOB</name>
<evidence type="ECO:0000313" key="2">
    <source>
        <dbReference type="EMBL" id="SDE98291.1"/>
    </source>
</evidence>
<gene>
    <name evidence="2" type="ORF">SAMN04488105_110226</name>
</gene>
<organism evidence="2 3">
    <name type="scientific">Salipiger thiooxidans</name>
    <dbReference type="NCBI Taxonomy" id="282683"/>
    <lineage>
        <taxon>Bacteria</taxon>
        <taxon>Pseudomonadati</taxon>
        <taxon>Pseudomonadota</taxon>
        <taxon>Alphaproteobacteria</taxon>
        <taxon>Rhodobacterales</taxon>
        <taxon>Roseobacteraceae</taxon>
        <taxon>Salipiger</taxon>
    </lineage>
</organism>
<evidence type="ECO:0000256" key="1">
    <source>
        <dbReference type="SAM" id="Phobius"/>
    </source>
</evidence>